<dbReference type="RefSeq" id="WP_248954800.1">
    <property type="nucleotide sequence ID" value="NZ_JAKIKU010000001.1"/>
</dbReference>
<comment type="caution">
    <text evidence="5">The sequence shown here is derived from an EMBL/GenBank/DDBJ whole genome shotgun (WGS) entry which is preliminary data.</text>
</comment>
<dbReference type="InterPro" id="IPR018490">
    <property type="entry name" value="cNMP-bd_dom_sf"/>
</dbReference>
<organism evidence="5 6">
    <name type="scientific">Shewanella electrodiphila</name>
    <dbReference type="NCBI Taxonomy" id="934143"/>
    <lineage>
        <taxon>Bacteria</taxon>
        <taxon>Pseudomonadati</taxon>
        <taxon>Pseudomonadota</taxon>
        <taxon>Gammaproteobacteria</taxon>
        <taxon>Alteromonadales</taxon>
        <taxon>Shewanellaceae</taxon>
        <taxon>Shewanella</taxon>
    </lineage>
</organism>
<dbReference type="Proteomes" id="UP001202134">
    <property type="component" value="Unassembled WGS sequence"/>
</dbReference>
<feature type="domain" description="CBS" evidence="4">
    <location>
        <begin position="157"/>
        <end position="213"/>
    </location>
</feature>
<dbReference type="PROSITE" id="PS50042">
    <property type="entry name" value="CNMP_BINDING_3"/>
    <property type="match status" value="1"/>
</dbReference>
<dbReference type="InterPro" id="IPR018821">
    <property type="entry name" value="DUF294_put_nucleoTrafse_sb-bd"/>
</dbReference>
<dbReference type="InterPro" id="IPR000644">
    <property type="entry name" value="CBS_dom"/>
</dbReference>
<dbReference type="PROSITE" id="PS51371">
    <property type="entry name" value="CBS"/>
    <property type="match status" value="2"/>
</dbReference>
<dbReference type="InterPro" id="IPR005105">
    <property type="entry name" value="GlnD_Uridyltrans_N"/>
</dbReference>
<dbReference type="InterPro" id="IPR046342">
    <property type="entry name" value="CBS_dom_sf"/>
</dbReference>
<dbReference type="PANTHER" id="PTHR48108:SF31">
    <property type="entry name" value="CBS DOMAIN AND CYCLIC NUCLEOTIDE-REGULATED NUCLEOTIDYLTRANSFERASE"/>
    <property type="match status" value="1"/>
</dbReference>
<protein>
    <submittedName>
        <fullName evidence="5">DUF294 nucleotidyltransferase-like domain-containing protein</fullName>
    </submittedName>
</protein>
<dbReference type="CDD" id="cd05401">
    <property type="entry name" value="NT_GlnE_GlnD_like"/>
    <property type="match status" value="1"/>
</dbReference>
<keyword evidence="1" id="KW-0677">Repeat</keyword>
<dbReference type="SMART" id="SM00116">
    <property type="entry name" value="CBS"/>
    <property type="match status" value="2"/>
</dbReference>
<sequence length="624" mass="70153">MKDDSELQPIQQFISALVPFDSLSDSSLVRCCQQLTIGYYSKTSKVVPLDESHPQLYIVRSGAFEVRDEQGELLDRLGEGDYFGFPSLLSGEKVSNQVQILEDSLVYHLDPDTFNYLRNESRVFDRFFNRAFAKRMRHQARFKAKDLTTTNRVNSLMSVDPLTIDCHASVSDAAKKMRLARVSSVLVIDNHKLIGILTDRDLRNRVLAEGFDGNLAVHQAMTTNPKRLSANALVFEAMLLMSEHGIHHLPIMAETPIDDNTEAPAVGMLTSTDILRGQSSQPLLLIGEIERQQDIDSLINVSKQIPVLLQNLISADARAEEVGRVLTSVTDALTRRLIILNQQILGAAPMAFCWLAFGSQGRQDQAACSDQDNGLLLAHEPDEHAKGYFNALSHAVCEGLDKCGYIYCPGDIMAQNPKWRLSLDKWQRHFESWLNAPEPKALMHASIFFDMRAVYGPQNLFEQLQNHVLERTKDNDIFLAGMAGNSLVESPPLGFFRKFVLERDGSEVKGMDLKHKGVALINDIARVYALSAGITEVNTPKRIRALMDANIINRKDALNLADAHEFIAHMRLANQGEQYTSQQDVTNYLKPQQMSSLIRHQLRDAFKVVHDAQSGLRMKFMRSY</sequence>
<dbReference type="Pfam" id="PF10335">
    <property type="entry name" value="DUF294_C"/>
    <property type="match status" value="1"/>
</dbReference>
<gene>
    <name evidence="5" type="ORF">L2737_03585</name>
</gene>
<dbReference type="SUPFAM" id="SSF51206">
    <property type="entry name" value="cAMP-binding domain-like"/>
    <property type="match status" value="1"/>
</dbReference>
<accession>A0ABT0KKQ1</accession>
<dbReference type="CDD" id="cd04587">
    <property type="entry name" value="CBS_pair_CAP-ED_NT_Pol-beta-like_DUF294_assoc"/>
    <property type="match status" value="1"/>
</dbReference>
<dbReference type="SUPFAM" id="SSF54631">
    <property type="entry name" value="CBS-domain pair"/>
    <property type="match status" value="1"/>
</dbReference>
<dbReference type="Gene3D" id="2.60.120.10">
    <property type="entry name" value="Jelly Rolls"/>
    <property type="match status" value="1"/>
</dbReference>
<proteinExistence type="predicted"/>
<dbReference type="Pfam" id="PF03445">
    <property type="entry name" value="DUF294"/>
    <property type="match status" value="1"/>
</dbReference>
<dbReference type="InterPro" id="IPR051462">
    <property type="entry name" value="CBS_domain-containing"/>
</dbReference>
<dbReference type="InterPro" id="IPR000595">
    <property type="entry name" value="cNMP-bd_dom"/>
</dbReference>
<dbReference type="Pfam" id="PF00027">
    <property type="entry name" value="cNMP_binding"/>
    <property type="match status" value="1"/>
</dbReference>
<dbReference type="Gene3D" id="3.10.580.10">
    <property type="entry name" value="CBS-domain"/>
    <property type="match status" value="1"/>
</dbReference>
<evidence type="ECO:0000313" key="5">
    <source>
        <dbReference type="EMBL" id="MCL1044417.1"/>
    </source>
</evidence>
<evidence type="ECO:0000256" key="2">
    <source>
        <dbReference type="PROSITE-ProRule" id="PRU00703"/>
    </source>
</evidence>
<name>A0ABT0KKQ1_9GAMM</name>
<evidence type="ECO:0000259" key="3">
    <source>
        <dbReference type="PROSITE" id="PS50042"/>
    </source>
</evidence>
<keyword evidence="2" id="KW-0129">CBS domain</keyword>
<keyword evidence="6" id="KW-1185">Reference proteome</keyword>
<dbReference type="CDD" id="cd00038">
    <property type="entry name" value="CAP_ED"/>
    <property type="match status" value="1"/>
</dbReference>
<evidence type="ECO:0000256" key="1">
    <source>
        <dbReference type="ARBA" id="ARBA00022737"/>
    </source>
</evidence>
<reference evidence="5 6" key="1">
    <citation type="submission" date="2022-01" db="EMBL/GenBank/DDBJ databases">
        <title>Whole genome-based taxonomy of the Shewanellaceae.</title>
        <authorList>
            <person name="Martin-Rodriguez A.J."/>
        </authorList>
    </citation>
    <scope>NUCLEOTIDE SEQUENCE [LARGE SCALE GENOMIC DNA]</scope>
    <source>
        <strain evidence="5 6">DSM 24955</strain>
    </source>
</reference>
<dbReference type="EMBL" id="JAKIKU010000001">
    <property type="protein sequence ID" value="MCL1044417.1"/>
    <property type="molecule type" value="Genomic_DNA"/>
</dbReference>
<feature type="domain" description="Cyclic nucleotide-binding" evidence="3">
    <location>
        <begin position="19"/>
        <end position="135"/>
    </location>
</feature>
<dbReference type="InterPro" id="IPR014710">
    <property type="entry name" value="RmlC-like_jellyroll"/>
</dbReference>
<evidence type="ECO:0000313" key="6">
    <source>
        <dbReference type="Proteomes" id="UP001202134"/>
    </source>
</evidence>
<dbReference type="Pfam" id="PF00571">
    <property type="entry name" value="CBS"/>
    <property type="match status" value="2"/>
</dbReference>
<dbReference type="PANTHER" id="PTHR48108">
    <property type="entry name" value="CBS DOMAIN-CONTAINING PROTEIN CBSX2, CHLOROPLASTIC"/>
    <property type="match status" value="1"/>
</dbReference>
<evidence type="ECO:0000259" key="4">
    <source>
        <dbReference type="PROSITE" id="PS51371"/>
    </source>
</evidence>
<feature type="domain" description="CBS" evidence="4">
    <location>
        <begin position="221"/>
        <end position="285"/>
    </location>
</feature>